<proteinExistence type="predicted"/>
<reference evidence="1 2" key="1">
    <citation type="journal article" date="2016" name="Mol. Biol. Evol.">
        <title>Genome-Wide Survey of Gut Fungi (Harpellales) Reveals the First Horizontally Transferred Ubiquitin Gene from a Mosquito Host.</title>
        <authorList>
            <person name="Wang Y."/>
            <person name="White M.M."/>
            <person name="Kvist S."/>
            <person name="Moncalvo J.M."/>
        </authorList>
    </citation>
    <scope>NUCLEOTIDE SEQUENCE [LARGE SCALE GENOMIC DNA]</scope>
    <source>
        <strain evidence="1 2">ALG-7-W6</strain>
    </source>
</reference>
<dbReference type="EMBL" id="LSSL01003098">
    <property type="protein sequence ID" value="OLY80823.1"/>
    <property type="molecule type" value="Genomic_DNA"/>
</dbReference>
<evidence type="ECO:0000313" key="1">
    <source>
        <dbReference type="EMBL" id="OLY80823.1"/>
    </source>
</evidence>
<keyword evidence="2" id="KW-1185">Reference proteome</keyword>
<organism evidence="1 2">
    <name type="scientific">Smittium mucronatum</name>
    <dbReference type="NCBI Taxonomy" id="133383"/>
    <lineage>
        <taxon>Eukaryota</taxon>
        <taxon>Fungi</taxon>
        <taxon>Fungi incertae sedis</taxon>
        <taxon>Zoopagomycota</taxon>
        <taxon>Kickxellomycotina</taxon>
        <taxon>Harpellomycetes</taxon>
        <taxon>Harpellales</taxon>
        <taxon>Legeriomycetaceae</taxon>
        <taxon>Smittium</taxon>
    </lineage>
</organism>
<gene>
    <name evidence="1" type="ORF">AYI68_g5076</name>
</gene>
<name>A0A1R0GVA3_9FUNG</name>
<protein>
    <submittedName>
        <fullName evidence="1">Uncharacterized protein</fullName>
    </submittedName>
</protein>
<dbReference type="Proteomes" id="UP000187455">
    <property type="component" value="Unassembled WGS sequence"/>
</dbReference>
<comment type="caution">
    <text evidence="1">The sequence shown here is derived from an EMBL/GenBank/DDBJ whole genome shotgun (WGS) entry which is preliminary data.</text>
</comment>
<sequence>MVFIWGINSYQCRETQDSIIQPENQRSERKSSTSILRKHYSSRFHVEFWGKNITQTTDNFGKNLESLSGNEYQTTSGVYIIIFGSIDSMIRMAV</sequence>
<dbReference type="AlphaFoldDB" id="A0A1R0GVA3"/>
<accession>A0A1R0GVA3</accession>
<evidence type="ECO:0000313" key="2">
    <source>
        <dbReference type="Proteomes" id="UP000187455"/>
    </source>
</evidence>